<dbReference type="InterPro" id="IPR049704">
    <property type="entry name" value="Aminotrans_3_PPA_site"/>
</dbReference>
<evidence type="ECO:0000256" key="5">
    <source>
        <dbReference type="ARBA" id="ARBA00012143"/>
    </source>
</evidence>
<dbReference type="GO" id="GO:0006779">
    <property type="term" value="P:porphyrin-containing compound biosynthetic process"/>
    <property type="evidence" value="ECO:0007669"/>
    <property type="project" value="UniProtKB-KW"/>
</dbReference>
<keyword evidence="8" id="KW-0627">Porphyrin biosynthesis</keyword>
<comment type="catalytic activity">
    <reaction evidence="1">
        <text>(S)-4-amino-5-oxopentanoate = 5-aminolevulinate</text>
        <dbReference type="Rhea" id="RHEA:14265"/>
        <dbReference type="ChEBI" id="CHEBI:57501"/>
        <dbReference type="ChEBI" id="CHEBI:356416"/>
        <dbReference type="EC" id="5.4.3.8"/>
    </reaction>
</comment>
<evidence type="ECO:0000256" key="4">
    <source>
        <dbReference type="ARBA" id="ARBA00008981"/>
    </source>
</evidence>
<dbReference type="FunFam" id="3.40.640.10:FF:000021">
    <property type="entry name" value="Glutamate-1-semialdehyde 2,1-aminomutase"/>
    <property type="match status" value="1"/>
</dbReference>
<dbReference type="Gene3D" id="3.40.640.10">
    <property type="entry name" value="Type I PLP-dependent aspartate aminotransferase-like (Major domain)"/>
    <property type="match status" value="1"/>
</dbReference>
<dbReference type="InterPro" id="IPR005814">
    <property type="entry name" value="Aminotrans_3"/>
</dbReference>
<accession>A0A2R6AXY4</accession>
<evidence type="ECO:0000313" key="10">
    <source>
        <dbReference type="EMBL" id="PSN91252.1"/>
    </source>
</evidence>
<dbReference type="GO" id="GO:0030170">
    <property type="term" value="F:pyridoxal phosphate binding"/>
    <property type="evidence" value="ECO:0007669"/>
    <property type="project" value="InterPro"/>
</dbReference>
<comment type="pathway">
    <text evidence="3">Porphyrin-containing compound metabolism; protoporphyrin-IX biosynthesis; 5-aminolevulinate from L-glutamyl-tRNA(Glu): step 2/2.</text>
</comment>
<dbReference type="InterPro" id="IPR015422">
    <property type="entry name" value="PyrdxlP-dep_Trfase_small"/>
</dbReference>
<dbReference type="PANTHER" id="PTHR43713">
    <property type="entry name" value="GLUTAMATE-1-SEMIALDEHYDE 2,1-AMINOMUTASE"/>
    <property type="match status" value="1"/>
</dbReference>
<evidence type="ECO:0000256" key="1">
    <source>
        <dbReference type="ARBA" id="ARBA00001579"/>
    </source>
</evidence>
<name>A0A2R6AXY4_9ARCH</name>
<keyword evidence="7" id="KW-0413">Isomerase</keyword>
<dbReference type="SUPFAM" id="SSF53383">
    <property type="entry name" value="PLP-dependent transferases"/>
    <property type="match status" value="1"/>
</dbReference>
<evidence type="ECO:0000256" key="2">
    <source>
        <dbReference type="ARBA" id="ARBA00001933"/>
    </source>
</evidence>
<dbReference type="InterPro" id="IPR015424">
    <property type="entry name" value="PyrdxlP-dep_Trfase"/>
</dbReference>
<sequence length="461" mass="50637">MFNLFTYCGEFKVNFMVEKTSSLNTANSLRLYLEAKKLIPSGVSSLKRIAGFESHPIYMKRGEGSRIEDVDGNRFIDLLMGYGALINGHRNPRIMEALKKQLEYMTLCGAPTEIEIDVAKKMRSMVPSADMVLFCNSGTEATMHAIRIARAVTGKDRIVKFEGAYHGQHDYVLFSVEPMETGLEVSPFRIPYQPGIPEEIARTVVVSPWNNPQVLEKILKRYRNDIAAIIAEPIMGNSGVIMPEGDYLKQLKELAQKYEALLIFDEVLTGFRVAKGGAQEYFGVTADLVTYAKALGGGVPIAAVAGRRDIMEMVGPGRIGFGGTYNANPLSLAGASANLEVLAENEYSAYSRLHSLGGKLMKGLAEEAEAAGVNVSVQGVGPLFQIFFTDLPKVRNYREALTADDDAYAAFHQSMLEQGVYLHPDPFERITISTAHTQEDIDQILSVASRAFREVKAVVGA</sequence>
<comment type="caution">
    <text evidence="10">The sequence shown here is derived from an EMBL/GenBank/DDBJ whole genome shotgun (WGS) entry which is preliminary data.</text>
</comment>
<dbReference type="InterPro" id="IPR015421">
    <property type="entry name" value="PyrdxlP-dep_Trfase_major"/>
</dbReference>
<dbReference type="EMBL" id="NEXJ01000052">
    <property type="protein sequence ID" value="PSN91252.1"/>
    <property type="molecule type" value="Genomic_DNA"/>
</dbReference>
<gene>
    <name evidence="10" type="ORF">B9Q08_03210</name>
</gene>
<evidence type="ECO:0000313" key="11">
    <source>
        <dbReference type="Proteomes" id="UP000240490"/>
    </source>
</evidence>
<comment type="cofactor">
    <cofactor evidence="2">
        <name>pyridoxal 5'-phosphate</name>
        <dbReference type="ChEBI" id="CHEBI:597326"/>
    </cofactor>
</comment>
<proteinExistence type="inferred from homology"/>
<evidence type="ECO:0000256" key="3">
    <source>
        <dbReference type="ARBA" id="ARBA00004819"/>
    </source>
</evidence>
<reference evidence="10 11" key="1">
    <citation type="submission" date="2017-04" db="EMBL/GenBank/DDBJ databases">
        <title>Novel microbial lineages endemic to geothermal iron-oxide mats fill important gaps in the evolutionary history of Archaea.</title>
        <authorList>
            <person name="Jay Z.J."/>
            <person name="Beam J.P."/>
            <person name="Dlakic M."/>
            <person name="Rusch D.B."/>
            <person name="Kozubal M.A."/>
            <person name="Inskeep W.P."/>
        </authorList>
    </citation>
    <scope>NUCLEOTIDE SEQUENCE [LARGE SCALE GENOMIC DNA]</scope>
    <source>
        <strain evidence="10">ECH_B_SAG-M15</strain>
    </source>
</reference>
<organism evidence="10 11">
    <name type="scientific">Candidatus Marsarchaeota G2 archaeon ECH_B_SAG-M15</name>
    <dbReference type="NCBI Taxonomy" id="1978162"/>
    <lineage>
        <taxon>Archaea</taxon>
        <taxon>Candidatus Marsarchaeota</taxon>
        <taxon>Candidatus Marsarchaeota group 2</taxon>
    </lineage>
</organism>
<dbReference type="CDD" id="cd00610">
    <property type="entry name" value="OAT_like"/>
    <property type="match status" value="1"/>
</dbReference>
<evidence type="ECO:0000256" key="9">
    <source>
        <dbReference type="RuleBase" id="RU003560"/>
    </source>
</evidence>
<dbReference type="NCBIfam" id="NF000818">
    <property type="entry name" value="PRK00062.1"/>
    <property type="match status" value="1"/>
</dbReference>
<protein>
    <recommendedName>
        <fullName evidence="5">glutamate-1-semialdehyde 2,1-aminomutase</fullName>
        <ecNumber evidence="5">5.4.3.8</ecNumber>
    </recommendedName>
</protein>
<dbReference type="AlphaFoldDB" id="A0A2R6AXY4"/>
<evidence type="ECO:0000256" key="6">
    <source>
        <dbReference type="ARBA" id="ARBA00022898"/>
    </source>
</evidence>
<dbReference type="Proteomes" id="UP000240490">
    <property type="component" value="Unassembled WGS sequence"/>
</dbReference>
<evidence type="ECO:0000256" key="7">
    <source>
        <dbReference type="ARBA" id="ARBA00023235"/>
    </source>
</evidence>
<dbReference type="Pfam" id="PF00202">
    <property type="entry name" value="Aminotran_3"/>
    <property type="match status" value="1"/>
</dbReference>
<dbReference type="EC" id="5.4.3.8" evidence="5"/>
<dbReference type="GO" id="GO:0008483">
    <property type="term" value="F:transaminase activity"/>
    <property type="evidence" value="ECO:0007669"/>
    <property type="project" value="InterPro"/>
</dbReference>
<keyword evidence="6 9" id="KW-0663">Pyridoxal phosphate</keyword>
<evidence type="ECO:0000256" key="8">
    <source>
        <dbReference type="ARBA" id="ARBA00023244"/>
    </source>
</evidence>
<dbReference type="PROSITE" id="PS00600">
    <property type="entry name" value="AA_TRANSFER_CLASS_3"/>
    <property type="match status" value="1"/>
</dbReference>
<comment type="similarity">
    <text evidence="4">Belongs to the class-III pyridoxal-phosphate-dependent aminotransferase family. HemL subfamily.</text>
</comment>
<dbReference type="GO" id="GO:0042286">
    <property type="term" value="F:glutamate-1-semialdehyde 2,1-aminomutase activity"/>
    <property type="evidence" value="ECO:0007669"/>
    <property type="project" value="UniProtKB-EC"/>
</dbReference>
<dbReference type="PANTHER" id="PTHR43713:SF3">
    <property type="entry name" value="GLUTAMATE-1-SEMIALDEHYDE 2,1-AMINOMUTASE 1, CHLOROPLASTIC-RELATED"/>
    <property type="match status" value="1"/>
</dbReference>
<dbReference type="Gene3D" id="3.90.1150.10">
    <property type="entry name" value="Aspartate Aminotransferase, domain 1"/>
    <property type="match status" value="1"/>
</dbReference>